<reference evidence="1 2" key="1">
    <citation type="submission" date="2024-04" db="EMBL/GenBank/DDBJ databases">
        <authorList>
            <person name="Rising A."/>
            <person name="Reimegard J."/>
            <person name="Sonavane S."/>
            <person name="Akerstrom W."/>
            <person name="Nylinder S."/>
            <person name="Hedman E."/>
            <person name="Kallberg Y."/>
        </authorList>
    </citation>
    <scope>NUCLEOTIDE SEQUENCE [LARGE SCALE GENOMIC DNA]</scope>
</reference>
<protein>
    <submittedName>
        <fullName evidence="1">Uncharacterized protein</fullName>
    </submittedName>
</protein>
<comment type="caution">
    <text evidence="1">The sequence shown here is derived from an EMBL/GenBank/DDBJ whole genome shotgun (WGS) entry which is preliminary data.</text>
</comment>
<organism evidence="1 2">
    <name type="scientific">Larinioides sclopetarius</name>
    <dbReference type="NCBI Taxonomy" id="280406"/>
    <lineage>
        <taxon>Eukaryota</taxon>
        <taxon>Metazoa</taxon>
        <taxon>Ecdysozoa</taxon>
        <taxon>Arthropoda</taxon>
        <taxon>Chelicerata</taxon>
        <taxon>Arachnida</taxon>
        <taxon>Araneae</taxon>
        <taxon>Araneomorphae</taxon>
        <taxon>Entelegynae</taxon>
        <taxon>Araneoidea</taxon>
        <taxon>Araneidae</taxon>
        <taxon>Larinioides</taxon>
    </lineage>
</organism>
<evidence type="ECO:0000313" key="2">
    <source>
        <dbReference type="Proteomes" id="UP001497382"/>
    </source>
</evidence>
<accession>A0AAV1ZRX8</accession>
<dbReference type="AlphaFoldDB" id="A0AAV1ZRX8"/>
<dbReference type="Proteomes" id="UP001497382">
    <property type="component" value="Unassembled WGS sequence"/>
</dbReference>
<gene>
    <name evidence="1" type="ORF">LARSCL_LOCUS7558</name>
</gene>
<sequence length="470" mass="55398">MEKKPSKVFMLSLKEISLRRIAVIFWSQRDILASINNFKIEVTIKNSISTLDLPALLKEKIKYFVTPVGSELNNWKWFHENHLNSAGEDFDINILEQLYWTTLGTVDYRKTAEKLIHCKLLDIVKRYKLACLYCLDDYIRVLWENLPEESKIYFYEEEGPFHFSLPKLEFCWAYIIKGEEFILDFMFGAALGNLTTFNQSAFEYSAYLGNKSATEYFFRKLTNDEREASLLRTAQTVVTHRLKRGSISGTFPLEKLSDTLFYLLSLMSHEQMMTIFKQYPFNVLVCLLDWPWQELFLDIAELVWPFLTELNYISLLHIISGRIKLDYYPTKLYQEFFLLSPSEFRKSFVCHECLSGSTLRNIFEVEDSEIIKVIFRNVDSDDIKRLVGSCAIFKLFYGSILRGKWHLVELCLQEAKLSKEDKERLKEDFLGFLTQVDTGNINRREDTWKKFLNFFDENKAKNTCKNIPDK</sequence>
<name>A0AAV1ZRX8_9ARAC</name>
<evidence type="ECO:0000313" key="1">
    <source>
        <dbReference type="EMBL" id="CAL1274613.1"/>
    </source>
</evidence>
<keyword evidence="2" id="KW-1185">Reference proteome</keyword>
<proteinExistence type="predicted"/>
<dbReference type="EMBL" id="CAXIEN010000078">
    <property type="protein sequence ID" value="CAL1274613.1"/>
    <property type="molecule type" value="Genomic_DNA"/>
</dbReference>